<dbReference type="Gene3D" id="2.60.40.2340">
    <property type="match status" value="2"/>
</dbReference>
<evidence type="ECO:0000259" key="4">
    <source>
        <dbReference type="Pfam" id="PF16410"/>
    </source>
</evidence>
<dbReference type="SUPFAM" id="SSF51445">
    <property type="entry name" value="(Trans)glycosidases"/>
    <property type="match status" value="1"/>
</dbReference>
<evidence type="ECO:0000259" key="3">
    <source>
        <dbReference type="Pfam" id="PF02638"/>
    </source>
</evidence>
<keyword evidence="2" id="KW-1133">Transmembrane helix</keyword>
<evidence type="ECO:0000256" key="1">
    <source>
        <dbReference type="ARBA" id="ARBA00022729"/>
    </source>
</evidence>
<dbReference type="InterPro" id="IPR032186">
    <property type="entry name" value="DUF5018"/>
</dbReference>
<sequence>MRHNSSILIPVFVGLMSMFFWTCDTQKEMRSSEANILSFSIEQGGEEVTGLINSSRNDIRLEIPHEWNIEALAPTVEVSAYANVSPASGEEKNFTKEVYYTVTAENGDEKQYTVYVTQQAAPQEIALQGMVLPELYQEGSIEGTEVSFSLPYGTALDAVKIKLDLSNGVVATPSSGSTVDLSAPLTLVLEKEGQVKEYTVKATSASTQEVGVRGVWLTNVASDALISQSTIDNAVNRIADYGFNTIFVVTYNKSNTLHPSTVMQETVGYPTPASVTFYRDDFDRLAYLIEKAHARDLKVIAWFEYGFASHYEGQPSPILNKHPDWASEQLNTYSLNGVTQNITRKNNFYWLNGFHPEVQQFMHDLILEVVNNYEVDGIQGDDRLPAMPINGGYDAFTKRLYKEETGKEVPTSDAETHWKQWRADKLSDFGEWVYKDVKEADPNCLVTWSPSPRGWSLDNYLQDWEEWLRRGIVDVVSPQLYRKEEQGLGAYTSLLKGDLDVLAPYSKHYYPGILTRVGDYIPSDEYLVNLVRYNRKQGVQGEVWFFYEALWSKRKVFPAIYPAPAKFPENL</sequence>
<proteinExistence type="predicted"/>
<gene>
    <name evidence="5" type="ORF">GCM10023331_09700</name>
</gene>
<organism evidence="5 6">
    <name type="scientific">Algivirga pacifica</name>
    <dbReference type="NCBI Taxonomy" id="1162670"/>
    <lineage>
        <taxon>Bacteria</taxon>
        <taxon>Pseudomonadati</taxon>
        <taxon>Bacteroidota</taxon>
        <taxon>Cytophagia</taxon>
        <taxon>Cytophagales</taxon>
        <taxon>Flammeovirgaceae</taxon>
        <taxon>Algivirga</taxon>
    </lineage>
</organism>
<name>A0ABP9D4Z0_9BACT</name>
<dbReference type="PANTHER" id="PTHR43405">
    <property type="entry name" value="GLYCOSYL HYDROLASE DIGH"/>
    <property type="match status" value="1"/>
</dbReference>
<evidence type="ECO:0000256" key="2">
    <source>
        <dbReference type="SAM" id="Phobius"/>
    </source>
</evidence>
<dbReference type="InterPro" id="IPR017853">
    <property type="entry name" value="GH"/>
</dbReference>
<dbReference type="PANTHER" id="PTHR43405:SF1">
    <property type="entry name" value="GLYCOSYL HYDROLASE DIGH"/>
    <property type="match status" value="1"/>
</dbReference>
<feature type="domain" description="Glycosyl hydrolase-like 10" evidence="3">
    <location>
        <begin position="212"/>
        <end position="515"/>
    </location>
</feature>
<keyword evidence="1" id="KW-0732">Signal</keyword>
<dbReference type="Pfam" id="PF02638">
    <property type="entry name" value="GHL10"/>
    <property type="match status" value="1"/>
</dbReference>
<dbReference type="Pfam" id="PF16410">
    <property type="entry name" value="DUF5018"/>
    <property type="match status" value="1"/>
</dbReference>
<dbReference type="Gene3D" id="3.20.20.80">
    <property type="entry name" value="Glycosidases"/>
    <property type="match status" value="1"/>
</dbReference>
<keyword evidence="2" id="KW-0812">Transmembrane</keyword>
<protein>
    <recommendedName>
        <fullName evidence="7">Glycosyl hydrolase-like 10</fullName>
    </recommendedName>
</protein>
<keyword evidence="2" id="KW-0472">Membrane</keyword>
<evidence type="ECO:0008006" key="7">
    <source>
        <dbReference type="Google" id="ProtNLM"/>
    </source>
</evidence>
<accession>A0ABP9D4Z0</accession>
<evidence type="ECO:0000313" key="5">
    <source>
        <dbReference type="EMBL" id="GAA4826995.1"/>
    </source>
</evidence>
<dbReference type="EMBL" id="BAABJX010000017">
    <property type="protein sequence ID" value="GAA4826995.1"/>
    <property type="molecule type" value="Genomic_DNA"/>
</dbReference>
<dbReference type="RefSeq" id="WP_345369672.1">
    <property type="nucleotide sequence ID" value="NZ_BAABJX010000017.1"/>
</dbReference>
<feature type="domain" description="DUF5018" evidence="4">
    <location>
        <begin position="27"/>
        <end position="125"/>
    </location>
</feature>
<reference evidence="6" key="1">
    <citation type="journal article" date="2019" name="Int. J. Syst. Evol. Microbiol.">
        <title>The Global Catalogue of Microorganisms (GCM) 10K type strain sequencing project: providing services to taxonomists for standard genome sequencing and annotation.</title>
        <authorList>
            <consortium name="The Broad Institute Genomics Platform"/>
            <consortium name="The Broad Institute Genome Sequencing Center for Infectious Disease"/>
            <person name="Wu L."/>
            <person name="Ma J."/>
        </authorList>
    </citation>
    <scope>NUCLEOTIDE SEQUENCE [LARGE SCALE GENOMIC DNA]</scope>
    <source>
        <strain evidence="6">JCM 18326</strain>
    </source>
</reference>
<dbReference type="InterPro" id="IPR003790">
    <property type="entry name" value="GHL10"/>
</dbReference>
<evidence type="ECO:0000313" key="6">
    <source>
        <dbReference type="Proteomes" id="UP001500298"/>
    </source>
</evidence>
<feature type="transmembrane region" description="Helical" evidence="2">
    <location>
        <begin position="6"/>
        <end position="23"/>
    </location>
</feature>
<dbReference type="Proteomes" id="UP001500298">
    <property type="component" value="Unassembled WGS sequence"/>
</dbReference>
<dbReference type="InterPro" id="IPR052177">
    <property type="entry name" value="Divisome_Glycosyl_Hydrolase"/>
</dbReference>
<keyword evidence="6" id="KW-1185">Reference proteome</keyword>
<comment type="caution">
    <text evidence="5">The sequence shown here is derived from an EMBL/GenBank/DDBJ whole genome shotgun (WGS) entry which is preliminary data.</text>
</comment>